<feature type="compositionally biased region" description="Basic and acidic residues" evidence="1">
    <location>
        <begin position="200"/>
        <end position="209"/>
    </location>
</feature>
<evidence type="ECO:0000259" key="2">
    <source>
        <dbReference type="Pfam" id="PF24864"/>
    </source>
</evidence>
<proteinExistence type="predicted"/>
<evidence type="ECO:0000313" key="4">
    <source>
        <dbReference type="Proteomes" id="UP000001261"/>
    </source>
</evidence>
<evidence type="ECO:0000313" key="3">
    <source>
        <dbReference type="EMBL" id="EAS27805.3"/>
    </source>
</evidence>
<dbReference type="KEGG" id="cim:CIMG_09009"/>
<name>J3K1F7_COCIM</name>
<accession>J3K1F7</accession>
<dbReference type="VEuPathDB" id="FungiDB:CIMG_09009"/>
<dbReference type="OMA" id="YPRVRDH"/>
<protein>
    <recommendedName>
        <fullName evidence="2">DUF7730 domain-containing protein</fullName>
    </recommendedName>
</protein>
<dbReference type="EMBL" id="GG704915">
    <property type="protein sequence ID" value="EAS27805.3"/>
    <property type="molecule type" value="Genomic_DNA"/>
</dbReference>
<keyword evidence="4" id="KW-1185">Reference proteome</keyword>
<dbReference type="AlphaFoldDB" id="J3K1F7"/>
<sequence>MAPQSLIKETDNENLIERPADVQTPCFLTLPLNVRQKIYHFALVPERVFIKPFVPTCFRSGNDEQKKYEKPNLAVLRVCKQIYEEAAVVFYKENKFSIVVPDFLLCMIQKYPRLAQNIKLIRHVEIIFDICDFHYLTGVFRVQLEMMGQTITRQEDKFPAGKPAAKKIFAVSARLAGAEEYIVGKGSGDNTKWDDEGDGTEGHDAEINKGSENGPAQHVEDTDGNECKVEVHCQGAEASTHSFSSDYTTDTTPTFLDSAHEKDIARLNDLLWGRTLTFIRQRLQLEHIYMDFKGCFCPGGCCRPISHAMEWGIIKHFRHGIPNFVSISGASEAEREEVVDILHKQRLTRRVVEKMSMGENADEEFENTQRGKTGDGKEEVRNEAEKVGKEVKMDPPNSPKRKVHREDVADGDGKDAEERIEPALKSKGKEKQNPKDTDATEDASLHNVGTAPTC</sequence>
<dbReference type="InParanoid" id="J3K1F7"/>
<evidence type="ECO:0000256" key="1">
    <source>
        <dbReference type="SAM" id="MobiDB-lite"/>
    </source>
</evidence>
<gene>
    <name evidence="3" type="ORF">CIMG_09009</name>
</gene>
<feature type="region of interest" description="Disordered" evidence="1">
    <location>
        <begin position="353"/>
        <end position="454"/>
    </location>
</feature>
<feature type="region of interest" description="Disordered" evidence="1">
    <location>
        <begin position="187"/>
        <end position="222"/>
    </location>
</feature>
<dbReference type="InterPro" id="IPR056632">
    <property type="entry name" value="DUF7730"/>
</dbReference>
<dbReference type="Pfam" id="PF24864">
    <property type="entry name" value="DUF7730"/>
    <property type="match status" value="1"/>
</dbReference>
<dbReference type="Proteomes" id="UP000001261">
    <property type="component" value="Unassembled WGS sequence"/>
</dbReference>
<reference evidence="4" key="2">
    <citation type="journal article" date="2010" name="Genome Res.">
        <title>Population genomic sequencing of Coccidioides fungi reveals recent hybridization and transposon control.</title>
        <authorList>
            <person name="Neafsey D.E."/>
            <person name="Barker B.M."/>
            <person name="Sharpton T.J."/>
            <person name="Stajich J.E."/>
            <person name="Park D.J."/>
            <person name="Whiston E."/>
            <person name="Hung C.-Y."/>
            <person name="McMahan C."/>
            <person name="White J."/>
            <person name="Sykes S."/>
            <person name="Heiman D."/>
            <person name="Young S."/>
            <person name="Zeng Q."/>
            <person name="Abouelleil A."/>
            <person name="Aftuck L."/>
            <person name="Bessette D."/>
            <person name="Brown A."/>
            <person name="FitzGerald M."/>
            <person name="Lui A."/>
            <person name="Macdonald J.P."/>
            <person name="Priest M."/>
            <person name="Orbach M.J."/>
            <person name="Galgiani J.N."/>
            <person name="Kirkland T.N."/>
            <person name="Cole G.T."/>
            <person name="Birren B.W."/>
            <person name="Henn M.R."/>
            <person name="Taylor J.W."/>
            <person name="Rounsley S.D."/>
        </authorList>
    </citation>
    <scope>GENOME REANNOTATION</scope>
    <source>
        <strain evidence="4">RS</strain>
    </source>
</reference>
<dbReference type="InterPro" id="IPR038883">
    <property type="entry name" value="AN11006-like"/>
</dbReference>
<feature type="compositionally biased region" description="Basic and acidic residues" evidence="1">
    <location>
        <begin position="404"/>
        <end position="438"/>
    </location>
</feature>
<dbReference type="GeneID" id="4559168"/>
<dbReference type="RefSeq" id="XP_001239388.1">
    <property type="nucleotide sequence ID" value="XM_001239387.1"/>
</dbReference>
<feature type="domain" description="DUF7730" evidence="2">
    <location>
        <begin position="61"/>
        <end position="137"/>
    </location>
</feature>
<dbReference type="PANTHER" id="PTHR42085:SF2">
    <property type="entry name" value="F-BOX DOMAIN-CONTAINING PROTEIN"/>
    <property type="match status" value="1"/>
</dbReference>
<feature type="compositionally biased region" description="Basic and acidic residues" evidence="1">
    <location>
        <begin position="367"/>
        <end position="393"/>
    </location>
</feature>
<dbReference type="OrthoDB" id="62952at2759"/>
<dbReference type="PANTHER" id="PTHR42085">
    <property type="entry name" value="F-BOX DOMAIN-CONTAINING PROTEIN"/>
    <property type="match status" value="1"/>
</dbReference>
<reference evidence="4" key="1">
    <citation type="journal article" date="2009" name="Genome Res.">
        <title>Comparative genomic analyses of the human fungal pathogens Coccidioides and their relatives.</title>
        <authorList>
            <person name="Sharpton T.J."/>
            <person name="Stajich J.E."/>
            <person name="Rounsley S.D."/>
            <person name="Gardner M.J."/>
            <person name="Wortman J.R."/>
            <person name="Jordar V.S."/>
            <person name="Maiti R."/>
            <person name="Kodira C.D."/>
            <person name="Neafsey D.E."/>
            <person name="Zeng Q."/>
            <person name="Hung C.-Y."/>
            <person name="McMahan C."/>
            <person name="Muszewska A."/>
            <person name="Grynberg M."/>
            <person name="Mandel M.A."/>
            <person name="Kellner E.M."/>
            <person name="Barker B.M."/>
            <person name="Galgiani J.N."/>
            <person name="Orbach M.J."/>
            <person name="Kirkland T.N."/>
            <person name="Cole G.T."/>
            <person name="Henn M.R."/>
            <person name="Birren B.W."/>
            <person name="Taylor J.W."/>
        </authorList>
    </citation>
    <scope>NUCLEOTIDE SEQUENCE [LARGE SCALE GENOMIC DNA]</scope>
    <source>
        <strain evidence="4">RS</strain>
    </source>
</reference>
<organism evidence="3 4">
    <name type="scientific">Coccidioides immitis (strain RS)</name>
    <name type="common">Valley fever fungus</name>
    <dbReference type="NCBI Taxonomy" id="246410"/>
    <lineage>
        <taxon>Eukaryota</taxon>
        <taxon>Fungi</taxon>
        <taxon>Dikarya</taxon>
        <taxon>Ascomycota</taxon>
        <taxon>Pezizomycotina</taxon>
        <taxon>Eurotiomycetes</taxon>
        <taxon>Eurotiomycetidae</taxon>
        <taxon>Onygenales</taxon>
        <taxon>Onygenaceae</taxon>
        <taxon>Coccidioides</taxon>
    </lineage>
</organism>